<dbReference type="InterPro" id="IPR004044">
    <property type="entry name" value="KH_dom_type_2"/>
</dbReference>
<evidence type="ECO:0000256" key="5">
    <source>
        <dbReference type="ARBA" id="ARBA00053141"/>
    </source>
</evidence>
<dbReference type="GO" id="GO:0043024">
    <property type="term" value="F:ribosomal small subunit binding"/>
    <property type="evidence" value="ECO:0007669"/>
    <property type="project" value="TreeGrafter"/>
</dbReference>
<dbReference type="GO" id="GO:0005525">
    <property type="term" value="F:GTP binding"/>
    <property type="evidence" value="ECO:0007669"/>
    <property type="project" value="UniProtKB-UniRule"/>
</dbReference>
<feature type="region of interest" description="G5" evidence="8">
    <location>
        <begin position="314"/>
        <end position="316"/>
    </location>
</feature>
<dbReference type="Gene3D" id="3.30.300.20">
    <property type="match status" value="1"/>
</dbReference>
<dbReference type="GO" id="GO:0019843">
    <property type="term" value="F:rRNA binding"/>
    <property type="evidence" value="ECO:0007669"/>
    <property type="project" value="TreeGrafter"/>
</dbReference>
<proteinExistence type="inferred from homology"/>
<keyword evidence="4 8" id="KW-0342">GTP-binding</keyword>
<dbReference type="AlphaFoldDB" id="A0AA89B3T0"/>
<dbReference type="InterPro" id="IPR027417">
    <property type="entry name" value="P-loop_NTPase"/>
</dbReference>
<dbReference type="CDD" id="cd04163">
    <property type="entry name" value="Era"/>
    <property type="match status" value="1"/>
</dbReference>
<comment type="caution">
    <text evidence="13">The sequence shown here is derived from an EMBL/GenBank/DDBJ whole genome shotgun (WGS) entry which is preliminary data.</text>
</comment>
<dbReference type="NCBIfam" id="TIGR00436">
    <property type="entry name" value="era"/>
    <property type="match status" value="1"/>
</dbReference>
<dbReference type="CDD" id="cd22534">
    <property type="entry name" value="KH-II_Era"/>
    <property type="match status" value="1"/>
</dbReference>
<dbReference type="PROSITE" id="PS51713">
    <property type="entry name" value="G_ERA"/>
    <property type="match status" value="1"/>
</dbReference>
<dbReference type="InterPro" id="IPR005662">
    <property type="entry name" value="GTPase_Era-like"/>
</dbReference>
<keyword evidence="3 7" id="KW-0694">RNA-binding</keyword>
<name>A0AA89B3T0_9ASTE</name>
<dbReference type="GO" id="GO:0000028">
    <property type="term" value="P:ribosomal small subunit assembly"/>
    <property type="evidence" value="ECO:0007669"/>
    <property type="project" value="TreeGrafter"/>
</dbReference>
<dbReference type="InterPro" id="IPR015946">
    <property type="entry name" value="KH_dom-like_a/b"/>
</dbReference>
<dbReference type="SUPFAM" id="SSF54814">
    <property type="entry name" value="Prokaryotic type KH domain (KH-domain type II)"/>
    <property type="match status" value="1"/>
</dbReference>
<protein>
    <recommendedName>
        <fullName evidence="6">GTP-binding protein ERG</fullName>
    </recommendedName>
</protein>
<sequence>MKALRALRTLVATVSPNPQNTHVSSLLLNRFLSAQPQQTSEEDEQNDSLSTFDSSHYELPDPVPAPFEQQQPTWDQKYRAKVNKTVFGEETRTPGVDEVKRSRVLAREEDRRRRAALLAKEMLEAALDQPDGEEDGEEEVGEVKEEDQMSLSVGIVGAPNAGKSALTNYMLLAREKYQVGTKVAAVSRKTNTTTDEVLGVMTKGRTQICFFDTPGLLLKGSATPYNDMKVRFQSAWSSIDLYDVLIVIFDVHRHLNRPDSRVVRLIKRMGSKVNPKQKRLLCMNKVDLVEKKKDLLKVAEEFKDLPSYERYFMISGLKGSGVKDLSQYLLEQACAVKRPWEEDPLTMSEEVMKNISLEVVRERLLDHVHQEIPYNIAHRLIDWKELRDGSLRIEQHFITHKMSQRKILVGKNGSKIGRIGIEANEELRSIFKRNVHLILQVKLK</sequence>
<dbReference type="PANTHER" id="PTHR42698">
    <property type="entry name" value="GTPASE ERA"/>
    <property type="match status" value="1"/>
</dbReference>
<feature type="region of interest" description="G3" evidence="8">
    <location>
        <begin position="212"/>
        <end position="215"/>
    </location>
</feature>
<feature type="region of interest" description="Disordered" evidence="10">
    <location>
        <begin position="129"/>
        <end position="148"/>
    </location>
</feature>
<dbReference type="InterPro" id="IPR005225">
    <property type="entry name" value="Small_GTP-bd"/>
</dbReference>
<dbReference type="NCBIfam" id="TIGR00231">
    <property type="entry name" value="small_GTP"/>
    <property type="match status" value="1"/>
</dbReference>
<feature type="compositionally biased region" description="Acidic residues" evidence="10">
    <location>
        <begin position="130"/>
        <end position="140"/>
    </location>
</feature>
<evidence type="ECO:0000256" key="7">
    <source>
        <dbReference type="PROSITE-ProRule" id="PRU00118"/>
    </source>
</evidence>
<evidence type="ECO:0000256" key="2">
    <source>
        <dbReference type="ARBA" id="ARBA00022741"/>
    </source>
</evidence>
<gene>
    <name evidence="13" type="ORF">RJ639_041328</name>
</gene>
<evidence type="ECO:0000313" key="14">
    <source>
        <dbReference type="Proteomes" id="UP001188597"/>
    </source>
</evidence>
<dbReference type="EMBL" id="JAVXUP010000490">
    <property type="protein sequence ID" value="KAK3026715.1"/>
    <property type="molecule type" value="Genomic_DNA"/>
</dbReference>
<evidence type="ECO:0000256" key="6">
    <source>
        <dbReference type="ARBA" id="ARBA00070040"/>
    </source>
</evidence>
<reference evidence="13" key="1">
    <citation type="submission" date="2022-12" db="EMBL/GenBank/DDBJ databases">
        <title>Draft genome assemblies for two species of Escallonia (Escalloniales).</title>
        <authorList>
            <person name="Chanderbali A."/>
            <person name="Dervinis C."/>
            <person name="Anghel I."/>
            <person name="Soltis D."/>
            <person name="Soltis P."/>
            <person name="Zapata F."/>
        </authorList>
    </citation>
    <scope>NUCLEOTIDE SEQUENCE</scope>
    <source>
        <strain evidence="13">UCBG64.0493</strain>
        <tissue evidence="13">Leaf</tissue>
    </source>
</reference>
<keyword evidence="14" id="KW-1185">Reference proteome</keyword>
<comment type="similarity">
    <text evidence="1 8 9">Belongs to the TRAFAC class TrmE-Era-EngA-EngB-Septin-like GTPase superfamily. Era GTPase family.</text>
</comment>
<feature type="region of interest" description="G4" evidence="8">
    <location>
        <begin position="284"/>
        <end position="287"/>
    </location>
</feature>
<dbReference type="Proteomes" id="UP001188597">
    <property type="component" value="Unassembled WGS sequence"/>
</dbReference>
<dbReference type="FunFam" id="3.30.300.20:FF:000017">
    <property type="entry name" value="GTP-binding protein ERG"/>
    <property type="match status" value="1"/>
</dbReference>
<feature type="domain" description="Era-type G" evidence="12">
    <location>
        <begin position="149"/>
        <end position="340"/>
    </location>
</feature>
<feature type="region of interest" description="G2" evidence="8">
    <location>
        <begin position="191"/>
        <end position="195"/>
    </location>
</feature>
<feature type="region of interest" description="G1" evidence="8">
    <location>
        <begin position="157"/>
        <end position="164"/>
    </location>
</feature>
<dbReference type="Pfam" id="PF01926">
    <property type="entry name" value="MMR_HSR1"/>
    <property type="match status" value="1"/>
</dbReference>
<feature type="domain" description="KH type-2" evidence="11">
    <location>
        <begin position="368"/>
        <end position="444"/>
    </location>
</feature>
<dbReference type="FunFam" id="3.40.50.300:FF:001190">
    <property type="entry name" value="GTP-binding protein ERG"/>
    <property type="match status" value="1"/>
</dbReference>
<evidence type="ECO:0000256" key="4">
    <source>
        <dbReference type="ARBA" id="ARBA00023134"/>
    </source>
</evidence>
<organism evidence="13 14">
    <name type="scientific">Escallonia herrerae</name>
    <dbReference type="NCBI Taxonomy" id="1293975"/>
    <lineage>
        <taxon>Eukaryota</taxon>
        <taxon>Viridiplantae</taxon>
        <taxon>Streptophyta</taxon>
        <taxon>Embryophyta</taxon>
        <taxon>Tracheophyta</taxon>
        <taxon>Spermatophyta</taxon>
        <taxon>Magnoliopsida</taxon>
        <taxon>eudicotyledons</taxon>
        <taxon>Gunneridae</taxon>
        <taxon>Pentapetalae</taxon>
        <taxon>asterids</taxon>
        <taxon>campanulids</taxon>
        <taxon>Escalloniales</taxon>
        <taxon>Escalloniaceae</taxon>
        <taxon>Escallonia</taxon>
    </lineage>
</organism>
<evidence type="ECO:0000256" key="1">
    <source>
        <dbReference type="ARBA" id="ARBA00007921"/>
    </source>
</evidence>
<feature type="region of interest" description="Disordered" evidence="10">
    <location>
        <begin position="35"/>
        <end position="75"/>
    </location>
</feature>
<evidence type="ECO:0000256" key="9">
    <source>
        <dbReference type="RuleBase" id="RU003761"/>
    </source>
</evidence>
<accession>A0AA89B3T0</accession>
<evidence type="ECO:0000259" key="11">
    <source>
        <dbReference type="PROSITE" id="PS50823"/>
    </source>
</evidence>
<keyword evidence="2 8" id="KW-0547">Nucleotide-binding</keyword>
<dbReference type="InterPro" id="IPR006073">
    <property type="entry name" value="GTP-bd"/>
</dbReference>
<dbReference type="PROSITE" id="PS50823">
    <property type="entry name" value="KH_TYPE_2"/>
    <property type="match status" value="1"/>
</dbReference>
<dbReference type="InterPro" id="IPR009019">
    <property type="entry name" value="KH_sf_prok-type"/>
</dbReference>
<dbReference type="PANTHER" id="PTHR42698:SF1">
    <property type="entry name" value="GTPASE ERA, MITOCHONDRIAL"/>
    <property type="match status" value="1"/>
</dbReference>
<evidence type="ECO:0000256" key="10">
    <source>
        <dbReference type="SAM" id="MobiDB-lite"/>
    </source>
</evidence>
<evidence type="ECO:0000313" key="13">
    <source>
        <dbReference type="EMBL" id="KAK3026715.1"/>
    </source>
</evidence>
<dbReference type="Pfam" id="PF07650">
    <property type="entry name" value="KH_2"/>
    <property type="match status" value="1"/>
</dbReference>
<dbReference type="SUPFAM" id="SSF52540">
    <property type="entry name" value="P-loop containing nucleoside triphosphate hydrolases"/>
    <property type="match status" value="1"/>
</dbReference>
<dbReference type="InterPro" id="IPR030388">
    <property type="entry name" value="G_ERA_dom"/>
</dbReference>
<comment type="function">
    <text evidence="5">Has a crucial role in plant growth and development, possibly by influencing mitochondrial division.</text>
</comment>
<evidence type="ECO:0000256" key="8">
    <source>
        <dbReference type="PROSITE-ProRule" id="PRU01050"/>
    </source>
</evidence>
<evidence type="ECO:0000256" key="3">
    <source>
        <dbReference type="ARBA" id="ARBA00022884"/>
    </source>
</evidence>
<evidence type="ECO:0000259" key="12">
    <source>
        <dbReference type="PROSITE" id="PS51713"/>
    </source>
</evidence>
<dbReference type="Gene3D" id="3.40.50.300">
    <property type="entry name" value="P-loop containing nucleotide triphosphate hydrolases"/>
    <property type="match status" value="1"/>
</dbReference>